<keyword evidence="3" id="KW-1185">Reference proteome</keyword>
<organism evidence="2 3">
    <name type="scientific">Aquimarina mytili</name>
    <dbReference type="NCBI Taxonomy" id="874423"/>
    <lineage>
        <taxon>Bacteria</taxon>
        <taxon>Pseudomonadati</taxon>
        <taxon>Bacteroidota</taxon>
        <taxon>Flavobacteriia</taxon>
        <taxon>Flavobacteriales</taxon>
        <taxon>Flavobacteriaceae</taxon>
        <taxon>Aquimarina</taxon>
    </lineage>
</organism>
<dbReference type="Proteomes" id="UP000651057">
    <property type="component" value="Unassembled WGS sequence"/>
</dbReference>
<comment type="caution">
    <text evidence="2">The sequence shown here is derived from an EMBL/GenBank/DDBJ whole genome shotgun (WGS) entry which is preliminary data.</text>
</comment>
<gene>
    <name evidence="2" type="ORF">JJQ60_06215</name>
</gene>
<dbReference type="GO" id="GO:0016787">
    <property type="term" value="F:hydrolase activity"/>
    <property type="evidence" value="ECO:0007669"/>
    <property type="project" value="UniProtKB-KW"/>
</dbReference>
<name>A0A936ZXU4_9FLAO</name>
<protein>
    <submittedName>
        <fullName evidence="2">Alpha/beta hydrolase</fullName>
    </submittedName>
</protein>
<evidence type="ECO:0000313" key="2">
    <source>
        <dbReference type="EMBL" id="MBL0683101.1"/>
    </source>
</evidence>
<dbReference type="Pfam" id="PF12146">
    <property type="entry name" value="Hydrolase_4"/>
    <property type="match status" value="1"/>
</dbReference>
<dbReference type="RefSeq" id="WP_201917769.1">
    <property type="nucleotide sequence ID" value="NZ_BAABAX010000023.1"/>
</dbReference>
<dbReference type="InterPro" id="IPR022742">
    <property type="entry name" value="Hydrolase_4"/>
</dbReference>
<proteinExistence type="predicted"/>
<evidence type="ECO:0000313" key="3">
    <source>
        <dbReference type="Proteomes" id="UP000651057"/>
    </source>
</evidence>
<dbReference type="Gene3D" id="3.40.50.1820">
    <property type="entry name" value="alpha/beta hydrolase"/>
    <property type="match status" value="1"/>
</dbReference>
<keyword evidence="2" id="KW-0378">Hydrolase</keyword>
<evidence type="ECO:0000259" key="1">
    <source>
        <dbReference type="Pfam" id="PF12146"/>
    </source>
</evidence>
<dbReference type="SUPFAM" id="SSF53474">
    <property type="entry name" value="alpha/beta-Hydrolases"/>
    <property type="match status" value="1"/>
</dbReference>
<dbReference type="AlphaFoldDB" id="A0A936ZXU4"/>
<dbReference type="InterPro" id="IPR029058">
    <property type="entry name" value="AB_hydrolase_fold"/>
</dbReference>
<reference evidence="2" key="1">
    <citation type="submission" date="2021-01" db="EMBL/GenBank/DDBJ databases">
        <authorList>
            <person name="Zhong Y.L."/>
        </authorList>
    </citation>
    <scope>NUCLEOTIDE SEQUENCE</scope>
    <source>
        <strain evidence="2">KCTC 23302</strain>
    </source>
</reference>
<accession>A0A936ZXU4</accession>
<dbReference type="EMBL" id="JAERQJ010000002">
    <property type="protein sequence ID" value="MBL0683101.1"/>
    <property type="molecule type" value="Genomic_DNA"/>
</dbReference>
<sequence>MKKPFFGRFMVEWKNPLPLASQNDWTAISFHSNSGALLKGLYASSKLDVTKATIVLGHPMGKDAKGYYLKNGYTDILRDNGYNVLVFDINGFGESETGNFFYHKDIISAGKVAKEVFPDVPLGYLGISLGGQWATIAFAEDHNYEFAIVESAANTLEEFWVKFPLANNVLKLMGFLNPGLKKEIRMIDRIKGAHSLKNILFIYLDNDEYIKNDAGDLFSKAIPIPSDVHIFSNAKHAQIPKSPHRDQYFNKIISFFDAQIKTQIQ</sequence>
<feature type="domain" description="Serine aminopeptidase S33" evidence="1">
    <location>
        <begin position="50"/>
        <end position="183"/>
    </location>
</feature>